<gene>
    <name evidence="8" type="ORF">FC46_GL000691</name>
</gene>
<evidence type="ECO:0000256" key="2">
    <source>
        <dbReference type="ARBA" id="ARBA00022603"/>
    </source>
</evidence>
<accession>A0A0R1UDA3</accession>
<dbReference type="InterPro" id="IPR029063">
    <property type="entry name" value="SAM-dependent_MTases_sf"/>
</dbReference>
<dbReference type="Proteomes" id="UP000051036">
    <property type="component" value="Unassembled WGS sequence"/>
</dbReference>
<dbReference type="CDD" id="cd02440">
    <property type="entry name" value="AdoMet_MTases"/>
    <property type="match status" value="1"/>
</dbReference>
<dbReference type="NCBIfam" id="TIGR03534">
    <property type="entry name" value="RF_mod_PrmC"/>
    <property type="match status" value="1"/>
</dbReference>
<dbReference type="InterPro" id="IPR002052">
    <property type="entry name" value="DNA_methylase_N6_adenine_CS"/>
</dbReference>
<dbReference type="Pfam" id="PF05175">
    <property type="entry name" value="MTS"/>
    <property type="match status" value="1"/>
</dbReference>
<reference evidence="8 9" key="1">
    <citation type="journal article" date="2015" name="Genome Announc.">
        <title>Expanding the biotechnology potential of lactobacilli through comparative genomics of 213 strains and associated genera.</title>
        <authorList>
            <person name="Sun Z."/>
            <person name="Harris H.M."/>
            <person name="McCann A."/>
            <person name="Guo C."/>
            <person name="Argimon S."/>
            <person name="Zhang W."/>
            <person name="Yang X."/>
            <person name="Jeffery I.B."/>
            <person name="Cooney J.C."/>
            <person name="Kagawa T.F."/>
            <person name="Liu W."/>
            <person name="Song Y."/>
            <person name="Salvetti E."/>
            <person name="Wrobel A."/>
            <person name="Rasinkangas P."/>
            <person name="Parkhill J."/>
            <person name="Rea M.C."/>
            <person name="O'Sullivan O."/>
            <person name="Ritari J."/>
            <person name="Douillard F.P."/>
            <person name="Paul Ross R."/>
            <person name="Yang R."/>
            <person name="Briner A.E."/>
            <person name="Felis G.E."/>
            <person name="de Vos W.M."/>
            <person name="Barrangou R."/>
            <person name="Klaenhammer T.R."/>
            <person name="Caufield P.W."/>
            <person name="Cui Y."/>
            <person name="Zhang H."/>
            <person name="O'Toole P.W."/>
        </authorList>
    </citation>
    <scope>NUCLEOTIDE SEQUENCE [LARGE SCALE GENOMIC DNA]</scope>
    <source>
        <strain evidence="8 9">DSM 16043</strain>
    </source>
</reference>
<dbReference type="InterPro" id="IPR019874">
    <property type="entry name" value="RF_methyltr_PrmC"/>
</dbReference>
<dbReference type="EMBL" id="AZFM01000002">
    <property type="protein sequence ID" value="KRL91391.1"/>
    <property type="molecule type" value="Genomic_DNA"/>
</dbReference>
<dbReference type="GO" id="GO:0032259">
    <property type="term" value="P:methylation"/>
    <property type="evidence" value="ECO:0007669"/>
    <property type="project" value="UniProtKB-KW"/>
</dbReference>
<dbReference type="Pfam" id="PF17827">
    <property type="entry name" value="PrmC_N"/>
    <property type="match status" value="1"/>
</dbReference>
<dbReference type="OrthoDB" id="9800643at2"/>
<feature type="domain" description="Methyltransferase small" evidence="6">
    <location>
        <begin position="106"/>
        <end position="193"/>
    </location>
</feature>
<dbReference type="Gene3D" id="1.10.8.10">
    <property type="entry name" value="DNA helicase RuvA subunit, C-terminal domain"/>
    <property type="match status" value="1"/>
</dbReference>
<dbReference type="InterPro" id="IPR004556">
    <property type="entry name" value="HemK-like"/>
</dbReference>
<dbReference type="RefSeq" id="WP_057797223.1">
    <property type="nucleotide sequence ID" value="NZ_AZFM01000002.1"/>
</dbReference>
<organism evidence="8 9">
    <name type="scientific">Lactobacillus kalixensis DSM 16043</name>
    <dbReference type="NCBI Taxonomy" id="1423763"/>
    <lineage>
        <taxon>Bacteria</taxon>
        <taxon>Bacillati</taxon>
        <taxon>Bacillota</taxon>
        <taxon>Bacilli</taxon>
        <taxon>Lactobacillales</taxon>
        <taxon>Lactobacillaceae</taxon>
        <taxon>Lactobacillus</taxon>
    </lineage>
</organism>
<dbReference type="GO" id="GO:0102559">
    <property type="term" value="F:peptide chain release factor N(5)-glutamine methyltransferase activity"/>
    <property type="evidence" value="ECO:0007669"/>
    <property type="project" value="UniProtKB-EC"/>
</dbReference>
<dbReference type="Gene3D" id="3.40.50.150">
    <property type="entry name" value="Vaccinia Virus protein VP39"/>
    <property type="match status" value="1"/>
</dbReference>
<keyword evidence="3 8" id="KW-0808">Transferase</keyword>
<keyword evidence="2 8" id="KW-0489">Methyltransferase</keyword>
<dbReference type="PATRIC" id="fig|1423763.3.peg.695"/>
<evidence type="ECO:0000256" key="1">
    <source>
        <dbReference type="ARBA" id="ARBA00012771"/>
    </source>
</evidence>
<keyword evidence="4" id="KW-0949">S-adenosyl-L-methionine</keyword>
<evidence type="ECO:0000256" key="4">
    <source>
        <dbReference type="ARBA" id="ARBA00022691"/>
    </source>
</evidence>
<dbReference type="InterPro" id="IPR040758">
    <property type="entry name" value="PrmC_N"/>
</dbReference>
<dbReference type="GO" id="GO:0003676">
    <property type="term" value="F:nucleic acid binding"/>
    <property type="evidence" value="ECO:0007669"/>
    <property type="project" value="InterPro"/>
</dbReference>
<feature type="domain" description="Release factor glutamine methyltransferase N-terminal" evidence="7">
    <location>
        <begin position="20"/>
        <end position="73"/>
    </location>
</feature>
<dbReference type="InterPro" id="IPR007848">
    <property type="entry name" value="Small_mtfrase_dom"/>
</dbReference>
<dbReference type="NCBIfam" id="TIGR00536">
    <property type="entry name" value="hemK_fam"/>
    <property type="match status" value="1"/>
</dbReference>
<dbReference type="PROSITE" id="PS00092">
    <property type="entry name" value="N6_MTASE"/>
    <property type="match status" value="1"/>
</dbReference>
<dbReference type="AlphaFoldDB" id="A0A0R1UDA3"/>
<dbReference type="STRING" id="1423763.FC46_GL000691"/>
<evidence type="ECO:0000256" key="3">
    <source>
        <dbReference type="ARBA" id="ARBA00022679"/>
    </source>
</evidence>
<dbReference type="InterPro" id="IPR050320">
    <property type="entry name" value="N5-glutamine_MTase"/>
</dbReference>
<proteinExistence type="predicted"/>
<sequence length="280" mass="32130">MPKTLKEIRIKAGETAKDARPEDIDYLLAERLELTPSQFELKQDLILTDEQVKQAQKDIKKIAKGVSPQYILGYAWFLGYKIMVQRGVLIPRFETEELVEWALDNLKDGDQVLDLGTGSGCIMVALAKEAEKKQIKDLNLTISDVSDTALRIAEENLLTYEVDARVRKANVLLGLAKFDKIISNPPYIKPSEKKDMDKSVLQNEPETALFGGEDGLAFYRKFAKQIRDHLNSHGEFFMEFGFSEENELRELFNKELPDFEIEFKRDMAGKPRMVHGRWQK</sequence>
<evidence type="ECO:0000259" key="7">
    <source>
        <dbReference type="Pfam" id="PF17827"/>
    </source>
</evidence>
<comment type="caution">
    <text evidence="8">The sequence shown here is derived from an EMBL/GenBank/DDBJ whole genome shotgun (WGS) entry which is preliminary data.</text>
</comment>
<evidence type="ECO:0000256" key="5">
    <source>
        <dbReference type="ARBA" id="ARBA00048391"/>
    </source>
</evidence>
<dbReference type="EC" id="2.1.1.297" evidence="1"/>
<name>A0A0R1UDA3_9LACO</name>
<evidence type="ECO:0000259" key="6">
    <source>
        <dbReference type="Pfam" id="PF05175"/>
    </source>
</evidence>
<evidence type="ECO:0000313" key="9">
    <source>
        <dbReference type="Proteomes" id="UP000051036"/>
    </source>
</evidence>
<dbReference type="SUPFAM" id="SSF53335">
    <property type="entry name" value="S-adenosyl-L-methionine-dependent methyltransferases"/>
    <property type="match status" value="1"/>
</dbReference>
<dbReference type="PANTHER" id="PTHR18895:SF74">
    <property type="entry name" value="MTRF1L RELEASE FACTOR GLUTAMINE METHYLTRANSFERASE"/>
    <property type="match status" value="1"/>
</dbReference>
<evidence type="ECO:0000313" key="8">
    <source>
        <dbReference type="EMBL" id="KRL91391.1"/>
    </source>
</evidence>
<dbReference type="PANTHER" id="PTHR18895">
    <property type="entry name" value="HEMK METHYLTRANSFERASE"/>
    <property type="match status" value="1"/>
</dbReference>
<protein>
    <recommendedName>
        <fullName evidence="1">peptide chain release factor N(5)-glutamine methyltransferase</fullName>
        <ecNumber evidence="1">2.1.1.297</ecNumber>
    </recommendedName>
</protein>
<keyword evidence="9" id="KW-1185">Reference proteome</keyword>
<comment type="catalytic activity">
    <reaction evidence="5">
        <text>L-glutaminyl-[peptide chain release factor] + S-adenosyl-L-methionine = N(5)-methyl-L-glutaminyl-[peptide chain release factor] + S-adenosyl-L-homocysteine + H(+)</text>
        <dbReference type="Rhea" id="RHEA:42896"/>
        <dbReference type="Rhea" id="RHEA-COMP:10271"/>
        <dbReference type="Rhea" id="RHEA-COMP:10272"/>
        <dbReference type="ChEBI" id="CHEBI:15378"/>
        <dbReference type="ChEBI" id="CHEBI:30011"/>
        <dbReference type="ChEBI" id="CHEBI:57856"/>
        <dbReference type="ChEBI" id="CHEBI:59789"/>
        <dbReference type="ChEBI" id="CHEBI:61891"/>
        <dbReference type="EC" id="2.1.1.297"/>
    </reaction>
</comment>